<keyword evidence="2" id="KW-0521">NADP</keyword>
<dbReference type="FunFam" id="1.10.3730.10:FF:000001">
    <property type="entry name" value="Pyrroline-5-carboxylate reductase"/>
    <property type="match status" value="1"/>
</dbReference>
<evidence type="ECO:0000259" key="4">
    <source>
        <dbReference type="Pfam" id="PF14748"/>
    </source>
</evidence>
<dbReference type="PANTHER" id="PTHR11645">
    <property type="entry name" value="PYRROLINE-5-CARBOXYLATE REDUCTASE"/>
    <property type="match status" value="1"/>
</dbReference>
<comment type="caution">
    <text evidence="5">The sequence shown here is derived from an EMBL/GenBank/DDBJ whole genome shotgun (WGS) entry which is preliminary data.</text>
</comment>
<name>A0AAW5EKY9_CAMJU</name>
<gene>
    <name evidence="5" type="ORF">LZC39_17355</name>
</gene>
<dbReference type="InterPro" id="IPR053790">
    <property type="entry name" value="P5CR-like_CS"/>
</dbReference>
<dbReference type="SUPFAM" id="SSF48179">
    <property type="entry name" value="6-phosphogluconate dehydrogenase C-terminal domain-like"/>
    <property type="match status" value="1"/>
</dbReference>
<dbReference type="PANTHER" id="PTHR11645:SF0">
    <property type="entry name" value="PYRROLINE-5-CARBOXYLATE REDUCTASE 3"/>
    <property type="match status" value="1"/>
</dbReference>
<dbReference type="InterPro" id="IPR029036">
    <property type="entry name" value="P5CR_dimer"/>
</dbReference>
<sequence>NFKDEVMEILNTFGKAYELNEEKQMNAAMAISGCAPAFLALVAESIANAGVYEGLSKELSLNLTRSLFKSAAALLENEHPAIIKENICSPAGVTIKGIKVLEQKGIRGTFFEALNASAT</sequence>
<evidence type="ECO:0000313" key="6">
    <source>
        <dbReference type="Proteomes" id="UP001199644"/>
    </source>
</evidence>
<dbReference type="GO" id="GO:0004735">
    <property type="term" value="F:pyrroline-5-carboxylate reductase activity"/>
    <property type="evidence" value="ECO:0007669"/>
    <property type="project" value="TreeGrafter"/>
</dbReference>
<keyword evidence="3" id="KW-0560">Oxidoreductase</keyword>
<dbReference type="GO" id="GO:0055129">
    <property type="term" value="P:L-proline biosynthetic process"/>
    <property type="evidence" value="ECO:0007669"/>
    <property type="project" value="TreeGrafter"/>
</dbReference>
<dbReference type="EMBL" id="JAJUOL010001344">
    <property type="protein sequence ID" value="MCH3853854.1"/>
    <property type="molecule type" value="Genomic_DNA"/>
</dbReference>
<feature type="domain" description="Pyrroline-5-carboxylate reductase dimerisation" evidence="4">
    <location>
        <begin position="22"/>
        <end position="118"/>
    </location>
</feature>
<evidence type="ECO:0000256" key="3">
    <source>
        <dbReference type="ARBA" id="ARBA00023002"/>
    </source>
</evidence>
<evidence type="ECO:0000256" key="2">
    <source>
        <dbReference type="ARBA" id="ARBA00022857"/>
    </source>
</evidence>
<dbReference type="InterPro" id="IPR008927">
    <property type="entry name" value="6-PGluconate_DH-like_C_sf"/>
</dbReference>
<dbReference type="RefSeq" id="WP_276148936.1">
    <property type="nucleotide sequence ID" value="NZ_JAJUOL010001344.1"/>
</dbReference>
<dbReference type="Gene3D" id="1.10.3730.10">
    <property type="entry name" value="ProC C-terminal domain-like"/>
    <property type="match status" value="1"/>
</dbReference>
<feature type="non-terminal residue" evidence="5">
    <location>
        <position position="1"/>
    </location>
</feature>
<proteinExistence type="inferred from homology"/>
<protein>
    <submittedName>
        <fullName evidence="5">Pyrroline-5-carboxylate reductase</fullName>
    </submittedName>
</protein>
<dbReference type="Proteomes" id="UP001199644">
    <property type="component" value="Unassembled WGS sequence"/>
</dbReference>
<dbReference type="AlphaFoldDB" id="A0AAW5EKY9"/>
<dbReference type="PROSITE" id="PS00521">
    <property type="entry name" value="P5CR"/>
    <property type="match status" value="1"/>
</dbReference>
<organism evidence="5 6">
    <name type="scientific">Campylobacter jejuni</name>
    <dbReference type="NCBI Taxonomy" id="197"/>
    <lineage>
        <taxon>Bacteria</taxon>
        <taxon>Pseudomonadati</taxon>
        <taxon>Campylobacterota</taxon>
        <taxon>Epsilonproteobacteria</taxon>
        <taxon>Campylobacterales</taxon>
        <taxon>Campylobacteraceae</taxon>
        <taxon>Campylobacter</taxon>
    </lineage>
</organism>
<accession>A0AAW5EKY9</accession>
<evidence type="ECO:0000256" key="1">
    <source>
        <dbReference type="ARBA" id="ARBA00005525"/>
    </source>
</evidence>
<evidence type="ECO:0000313" key="5">
    <source>
        <dbReference type="EMBL" id="MCH3853854.1"/>
    </source>
</evidence>
<reference evidence="5" key="1">
    <citation type="submission" date="2021-12" db="EMBL/GenBank/DDBJ databases">
        <title>Prevalence of phenicol resistance gene fexA in Campylobacter isolated from poultry supply chain.</title>
        <authorList>
            <person name="Tang B."/>
            <person name="Zheng X."/>
            <person name="Lin J."/>
            <person name="Lin R."/>
            <person name="Yang H."/>
            <person name="Shen Z."/>
            <person name="Xia F."/>
        </authorList>
    </citation>
    <scope>NUCLEOTIDE SEQUENCE</scope>
    <source>
        <strain evidence="5">CJHN2011004</strain>
    </source>
</reference>
<comment type="similarity">
    <text evidence="1">Belongs to the pyrroline-5-carboxylate reductase family.</text>
</comment>
<dbReference type="Pfam" id="PF14748">
    <property type="entry name" value="P5CR_dimer"/>
    <property type="match status" value="1"/>
</dbReference>